<comment type="caution">
    <text evidence="2">The sequence shown here is derived from an EMBL/GenBank/DDBJ whole genome shotgun (WGS) entry which is preliminary data.</text>
</comment>
<proteinExistence type="predicted"/>
<dbReference type="EMBL" id="PXYH01000013">
    <property type="protein sequence ID" value="PSJ41275.1"/>
    <property type="molecule type" value="Genomic_DNA"/>
</dbReference>
<organism evidence="2 3">
    <name type="scientific">Zobellella taiwanensis</name>
    <dbReference type="NCBI Taxonomy" id="347535"/>
    <lineage>
        <taxon>Bacteria</taxon>
        <taxon>Pseudomonadati</taxon>
        <taxon>Pseudomonadota</taxon>
        <taxon>Gammaproteobacteria</taxon>
        <taxon>Aeromonadales</taxon>
        <taxon>Aeromonadaceae</taxon>
        <taxon>Zobellella</taxon>
    </lineage>
</organism>
<evidence type="ECO:0000256" key="1">
    <source>
        <dbReference type="SAM" id="SignalP"/>
    </source>
</evidence>
<evidence type="ECO:0000313" key="2">
    <source>
        <dbReference type="EMBL" id="PSJ41275.1"/>
    </source>
</evidence>
<keyword evidence="1" id="KW-0732">Signal</keyword>
<dbReference type="RefSeq" id="WP_106453666.1">
    <property type="nucleotide sequence ID" value="NZ_PXYH01000013.1"/>
</dbReference>
<dbReference type="Proteomes" id="UP000242181">
    <property type="component" value="Unassembled WGS sequence"/>
</dbReference>
<dbReference type="OrthoDB" id="5599442at2"/>
<keyword evidence="3" id="KW-1185">Reference proteome</keyword>
<evidence type="ECO:0008006" key="4">
    <source>
        <dbReference type="Google" id="ProtNLM"/>
    </source>
</evidence>
<reference evidence="2 3" key="1">
    <citation type="submission" date="2018-03" db="EMBL/GenBank/DDBJ databases">
        <title>The draft genome of Zobellella taiwanensis JCM 13381.</title>
        <authorList>
            <person name="Liu L."/>
            <person name="Li L."/>
            <person name="Wang T."/>
            <person name="Zhang X."/>
            <person name="Liang L."/>
        </authorList>
    </citation>
    <scope>NUCLEOTIDE SEQUENCE [LARGE SCALE GENOMIC DNA]</scope>
    <source>
        <strain evidence="2 3">JCM 13381</strain>
    </source>
</reference>
<sequence length="458" mass="48108">MSIWNYCKSGACLGTLQGFAAAAAGALVLMLATPPAYANHPGGPTTTLNVQPVFVAGNPTCSSLGSEFTEYKINEVGNGTFTAPDGTKFTLNVYSSPSGQAFDWSASGGVVKDMVVKGGPNANYYQYDPPHTNAVADTFLHSPVNHSNGKFYGLSHISFCYEPGAPSIDISKICDSTDLSGTTATYNYTATVTNDGSFPLTSIMLKEANTGFDSCVVTSLNGSPVTEQALTLGSFVAVNGIGTLDPGDYVDIGITCTAGEINLVNEIHVEGTHDGDTVTDMDSAQCLFAPSPMVSVDKTCPADESVRLMSMDNMLVVEVCPVITITNTGAEDLKSVFVNDPAIPELALLGDLGALAAGNSIVLDDYCYLPAAPEGATLDEFMNVVADPMDTIMDTEGRYASATAAFFNKVTVDASGFFGGTASDSDTTYTWDEEKGEWVAECPLCAPCPECEEKDMEY</sequence>
<gene>
    <name evidence="2" type="ORF">C7I36_10470</name>
</gene>
<feature type="chain" id="PRO_5015154758" description="DUF11 domain-containing protein" evidence="1">
    <location>
        <begin position="39"/>
        <end position="458"/>
    </location>
</feature>
<feature type="signal peptide" evidence="1">
    <location>
        <begin position="1"/>
        <end position="38"/>
    </location>
</feature>
<dbReference type="AlphaFoldDB" id="A0A2P7QTJ1"/>
<name>A0A2P7QTJ1_9GAMM</name>
<evidence type="ECO:0000313" key="3">
    <source>
        <dbReference type="Proteomes" id="UP000242181"/>
    </source>
</evidence>
<protein>
    <recommendedName>
        <fullName evidence="4">DUF11 domain-containing protein</fullName>
    </recommendedName>
</protein>
<accession>A0A2P7QTJ1</accession>